<dbReference type="VEuPathDB" id="FungiDB:MELLADRAFT_102613"/>
<dbReference type="HOGENOM" id="CLU_1129263_0_0_1"/>
<reference evidence="2" key="1">
    <citation type="journal article" date="2011" name="Proc. Natl. Acad. Sci. U.S.A.">
        <title>Obligate biotrophy features unraveled by the genomic analysis of rust fungi.</title>
        <authorList>
            <person name="Duplessis S."/>
            <person name="Cuomo C.A."/>
            <person name="Lin Y.-C."/>
            <person name="Aerts A."/>
            <person name="Tisserant E."/>
            <person name="Veneault-Fourrey C."/>
            <person name="Joly D.L."/>
            <person name="Hacquard S."/>
            <person name="Amselem J."/>
            <person name="Cantarel B.L."/>
            <person name="Chiu R."/>
            <person name="Coutinho P.M."/>
            <person name="Feau N."/>
            <person name="Field M."/>
            <person name="Frey P."/>
            <person name="Gelhaye E."/>
            <person name="Goldberg J."/>
            <person name="Grabherr M.G."/>
            <person name="Kodira C.D."/>
            <person name="Kohler A."/>
            <person name="Kuees U."/>
            <person name="Lindquist E.A."/>
            <person name="Lucas S.M."/>
            <person name="Mago R."/>
            <person name="Mauceli E."/>
            <person name="Morin E."/>
            <person name="Murat C."/>
            <person name="Pangilinan J.L."/>
            <person name="Park R."/>
            <person name="Pearson M."/>
            <person name="Quesneville H."/>
            <person name="Rouhier N."/>
            <person name="Sakthikumar S."/>
            <person name="Salamov A.A."/>
            <person name="Schmutz J."/>
            <person name="Selles B."/>
            <person name="Shapiro H."/>
            <person name="Tanguay P."/>
            <person name="Tuskan G.A."/>
            <person name="Henrissat B."/>
            <person name="Van de Peer Y."/>
            <person name="Rouze P."/>
            <person name="Ellis J.G."/>
            <person name="Dodds P.N."/>
            <person name="Schein J.E."/>
            <person name="Zhong S."/>
            <person name="Hamelin R.C."/>
            <person name="Grigoriev I.V."/>
            <person name="Szabo L.J."/>
            <person name="Martin F."/>
        </authorList>
    </citation>
    <scope>NUCLEOTIDE SEQUENCE [LARGE SCALE GENOMIC DNA]</scope>
    <source>
        <strain evidence="2">98AG31 / pathotype 3-4-7</strain>
    </source>
</reference>
<organism evidence="2">
    <name type="scientific">Melampsora larici-populina (strain 98AG31 / pathotype 3-4-7)</name>
    <name type="common">Poplar leaf rust fungus</name>
    <dbReference type="NCBI Taxonomy" id="747676"/>
    <lineage>
        <taxon>Eukaryota</taxon>
        <taxon>Fungi</taxon>
        <taxon>Dikarya</taxon>
        <taxon>Basidiomycota</taxon>
        <taxon>Pucciniomycotina</taxon>
        <taxon>Pucciniomycetes</taxon>
        <taxon>Pucciniales</taxon>
        <taxon>Melampsoraceae</taxon>
        <taxon>Melampsora</taxon>
    </lineage>
</organism>
<evidence type="ECO:0000313" key="1">
    <source>
        <dbReference type="EMBL" id="EGG11270.1"/>
    </source>
</evidence>
<protein>
    <recommendedName>
        <fullName evidence="3">F-box domain-containing protein</fullName>
    </recommendedName>
</protein>
<name>F4R8U2_MELLP</name>
<dbReference type="GeneID" id="18921726"/>
<evidence type="ECO:0000313" key="2">
    <source>
        <dbReference type="Proteomes" id="UP000001072"/>
    </source>
</evidence>
<proteinExistence type="predicted"/>
<accession>F4R8U2</accession>
<sequence length="246" mass="27590">MSYLVSSYHVNLFETLNSADSGFLHHSIIKYILKLRLLSKSWAIAIGPFGYRSLCPINASMTKKVLQRFVNGFMIGGCTGLRQLSLDRIMYQTDGVIDPVSNACLDVLGMDVGSTWLSMQEAAQLITLCGRNITDLKLSFKSWMGFSKNMLDAIGDSLDLRPGSLRNLSHLWLATYPENRAALTRFCKDVAMDVKIFECLSPENREDIAPMIVSLRNSIEILFLECIPDNLPSDLCTMYFPKLTVL</sequence>
<dbReference type="RefSeq" id="XP_007405872.1">
    <property type="nucleotide sequence ID" value="XM_007405810.1"/>
</dbReference>
<dbReference type="KEGG" id="mlr:MELLADRAFT_102613"/>
<evidence type="ECO:0008006" key="3">
    <source>
        <dbReference type="Google" id="ProtNLM"/>
    </source>
</evidence>
<dbReference type="EMBL" id="GL883093">
    <property type="protein sequence ID" value="EGG11270.1"/>
    <property type="molecule type" value="Genomic_DNA"/>
</dbReference>
<dbReference type="AlphaFoldDB" id="F4R8U2"/>
<dbReference type="InParanoid" id="F4R8U2"/>
<gene>
    <name evidence="1" type="ORF">MELLADRAFT_102613</name>
</gene>
<keyword evidence="2" id="KW-1185">Reference proteome</keyword>
<dbReference type="Proteomes" id="UP000001072">
    <property type="component" value="Unassembled WGS sequence"/>
</dbReference>